<evidence type="ECO:0000313" key="2">
    <source>
        <dbReference type="Proteomes" id="UP000064201"/>
    </source>
</evidence>
<protein>
    <submittedName>
        <fullName evidence="1">Nitrogen regulatory protein P-II</fullName>
    </submittedName>
</protein>
<evidence type="ECO:0000313" key="1">
    <source>
        <dbReference type="EMBL" id="AKJ94904.1"/>
    </source>
</evidence>
<proteinExistence type="predicted"/>
<accession>A0A0G3G3B6</accession>
<dbReference type="InterPro" id="IPR011322">
    <property type="entry name" value="N-reg_PII-like_a/b"/>
</dbReference>
<dbReference type="GO" id="GO:0030234">
    <property type="term" value="F:enzyme regulator activity"/>
    <property type="evidence" value="ECO:0007669"/>
    <property type="project" value="InterPro"/>
</dbReference>
<dbReference type="KEGG" id="tvr:TVD_05800"/>
<dbReference type="EMBL" id="CP011367">
    <property type="protein sequence ID" value="AKJ94904.1"/>
    <property type="molecule type" value="Genomic_DNA"/>
</dbReference>
<keyword evidence="2" id="KW-1185">Reference proteome</keyword>
<organism evidence="1 2">
    <name type="scientific">Thioalkalivibrio versutus</name>
    <dbReference type="NCBI Taxonomy" id="106634"/>
    <lineage>
        <taxon>Bacteria</taxon>
        <taxon>Pseudomonadati</taxon>
        <taxon>Pseudomonadota</taxon>
        <taxon>Gammaproteobacteria</taxon>
        <taxon>Chromatiales</taxon>
        <taxon>Ectothiorhodospiraceae</taxon>
        <taxon>Thioalkalivibrio</taxon>
    </lineage>
</organism>
<dbReference type="SUPFAM" id="SSF54913">
    <property type="entry name" value="GlnB-like"/>
    <property type="match status" value="1"/>
</dbReference>
<dbReference type="InterPro" id="IPR015867">
    <property type="entry name" value="N-reg_PII/ATP_PRibTrfase_C"/>
</dbReference>
<dbReference type="STRING" id="106634.TVD_05800"/>
<dbReference type="Pfam" id="PF00543">
    <property type="entry name" value="P-II"/>
    <property type="match status" value="1"/>
</dbReference>
<name>A0A0G3G3B6_9GAMM</name>
<dbReference type="GO" id="GO:0006808">
    <property type="term" value="P:regulation of nitrogen utilization"/>
    <property type="evidence" value="ECO:0007669"/>
    <property type="project" value="InterPro"/>
</dbReference>
<dbReference type="Gene3D" id="3.30.70.120">
    <property type="match status" value="1"/>
</dbReference>
<reference evidence="1 2" key="1">
    <citation type="submission" date="2015-04" db="EMBL/GenBank/DDBJ databases">
        <title>Complete Sequence for the Genome of the Thioalkalivibrio versutus D301.</title>
        <authorList>
            <person name="Mu T."/>
            <person name="Zhou J."/>
            <person name="Xu X."/>
        </authorList>
    </citation>
    <scope>NUCLEOTIDE SEQUENCE [LARGE SCALE GENOMIC DNA]</scope>
    <source>
        <strain evidence="1 2">D301</strain>
    </source>
</reference>
<dbReference type="AlphaFoldDB" id="A0A0G3G3B6"/>
<dbReference type="PATRIC" id="fig|106634.4.peg.1182"/>
<gene>
    <name evidence="1" type="ORF">TVD_05800</name>
</gene>
<dbReference type="InterPro" id="IPR002187">
    <property type="entry name" value="N-reg_PII"/>
</dbReference>
<sequence length="115" mass="12476">MRFSALVAVLSDDLEEQAIATAKEAGAGGVTIMDARGIGAEARRTFLGMTYEGSQSVLLWVLEKKVALDVLKCISRELDLANDPRGVAFTVDVAHLAGIGRKQIEQFQEQVKEEL</sequence>
<dbReference type="Proteomes" id="UP000064201">
    <property type="component" value="Chromosome"/>
</dbReference>
<dbReference type="OrthoDB" id="4943957at2"/>
<dbReference type="RefSeq" id="WP_018145799.1">
    <property type="nucleotide sequence ID" value="NZ_CP011367.1"/>
</dbReference>